<protein>
    <submittedName>
        <fullName evidence="3">Polymer-forming cytoskeletal protein</fullName>
    </submittedName>
</protein>
<evidence type="ECO:0000256" key="2">
    <source>
        <dbReference type="SAM" id="MobiDB-lite"/>
    </source>
</evidence>
<gene>
    <name evidence="3" type="ORF">KCX82_05355</name>
</gene>
<feature type="compositionally biased region" description="Polar residues" evidence="2">
    <location>
        <begin position="18"/>
        <end position="27"/>
    </location>
</feature>
<name>A0A8J7W145_9FIRM</name>
<organism evidence="3 4">
    <name type="scientific">Sinanaerobacter chloroacetimidivorans</name>
    <dbReference type="NCBI Taxonomy" id="2818044"/>
    <lineage>
        <taxon>Bacteria</taxon>
        <taxon>Bacillati</taxon>
        <taxon>Bacillota</taxon>
        <taxon>Clostridia</taxon>
        <taxon>Peptostreptococcales</taxon>
        <taxon>Anaerovoracaceae</taxon>
        <taxon>Sinanaerobacter</taxon>
    </lineage>
</organism>
<dbReference type="Proteomes" id="UP000675664">
    <property type="component" value="Unassembled WGS sequence"/>
</dbReference>
<keyword evidence="4" id="KW-1185">Reference proteome</keyword>
<accession>A0A8J7W145</accession>
<dbReference type="InterPro" id="IPR007607">
    <property type="entry name" value="BacA/B"/>
</dbReference>
<dbReference type="AlphaFoldDB" id="A0A8J7W145"/>
<evidence type="ECO:0000256" key="1">
    <source>
        <dbReference type="ARBA" id="ARBA00044755"/>
    </source>
</evidence>
<dbReference type="RefSeq" id="WP_227017411.1">
    <property type="nucleotide sequence ID" value="NZ_JAGSND010000002.1"/>
</dbReference>
<comment type="similarity">
    <text evidence="1">Belongs to the bactofilin family.</text>
</comment>
<evidence type="ECO:0000313" key="3">
    <source>
        <dbReference type="EMBL" id="MBR0597288.1"/>
    </source>
</evidence>
<dbReference type="Pfam" id="PF04519">
    <property type="entry name" value="Bactofilin"/>
    <property type="match status" value="1"/>
</dbReference>
<feature type="compositionally biased region" description="Basic and acidic residues" evidence="2">
    <location>
        <begin position="67"/>
        <end position="85"/>
    </location>
</feature>
<reference evidence="3" key="2">
    <citation type="submission" date="2021-04" db="EMBL/GenBank/DDBJ databases">
        <authorList>
            <person name="Liu J."/>
        </authorList>
    </citation>
    <scope>NUCLEOTIDE SEQUENCE</scope>
    <source>
        <strain evidence="3">BAD-6</strain>
    </source>
</reference>
<proteinExistence type="inferred from homology"/>
<feature type="compositionally biased region" description="Acidic residues" evidence="2">
    <location>
        <begin position="38"/>
        <end position="54"/>
    </location>
</feature>
<feature type="region of interest" description="Disordered" evidence="2">
    <location>
        <begin position="14"/>
        <end position="90"/>
    </location>
</feature>
<sequence length="291" mass="31178">MGVKNNFSQAVSELMGLSRSTENSAENLKTPEQKPVEEETEMDLEGTEEQENDAEDHLISAESTLAEAEKILEAQEEKTEVKHDPPAATAANPNKEKILAMLAQQQQQQVQQSYPQQNLQSQQQAQTLQQAQQNLQPKQAPGKTTIARGTVIIGEIKAEGDVELLGSVKGKVSSQGDILVNGKVVGDLMGKDIELTACAVQGNIIASGMVSVDGDSVVIGDVKGENFCLDGKIKGNVIVEKEAKFQPKAILSGNVTTASIAMSQGAKIQGEVNIPLNEKENDLTFDVDITI</sequence>
<evidence type="ECO:0000313" key="4">
    <source>
        <dbReference type="Proteomes" id="UP000675664"/>
    </source>
</evidence>
<reference evidence="3" key="1">
    <citation type="submission" date="2021-04" db="EMBL/GenBank/DDBJ databases">
        <title>Sinoanaerobacter chloroacetimidivorans sp. nov., an obligate anaerobic bacterium isolated from anaerobic sludge.</title>
        <authorList>
            <person name="Bao Y."/>
        </authorList>
    </citation>
    <scope>NUCLEOTIDE SEQUENCE</scope>
    <source>
        <strain evidence="3">BAD-6</strain>
    </source>
</reference>
<comment type="caution">
    <text evidence="3">The sequence shown here is derived from an EMBL/GenBank/DDBJ whole genome shotgun (WGS) entry which is preliminary data.</text>
</comment>
<dbReference type="PANTHER" id="PTHR35024">
    <property type="entry name" value="HYPOTHETICAL CYTOSOLIC PROTEIN"/>
    <property type="match status" value="1"/>
</dbReference>
<dbReference type="EMBL" id="JAGSND010000002">
    <property type="protein sequence ID" value="MBR0597288.1"/>
    <property type="molecule type" value="Genomic_DNA"/>
</dbReference>
<dbReference type="PANTHER" id="PTHR35024:SF4">
    <property type="entry name" value="POLYMER-FORMING CYTOSKELETAL PROTEIN"/>
    <property type="match status" value="1"/>
</dbReference>